<protein>
    <submittedName>
        <fullName evidence="1">Uncharacterized protein</fullName>
    </submittedName>
</protein>
<dbReference type="PANTHER" id="PTHR11439">
    <property type="entry name" value="GAG-POL-RELATED RETROTRANSPOSON"/>
    <property type="match status" value="1"/>
</dbReference>
<name>A0ABQ5ALH6_9ASTR</name>
<organism evidence="1 2">
    <name type="scientific">Tanacetum coccineum</name>
    <dbReference type="NCBI Taxonomy" id="301880"/>
    <lineage>
        <taxon>Eukaryota</taxon>
        <taxon>Viridiplantae</taxon>
        <taxon>Streptophyta</taxon>
        <taxon>Embryophyta</taxon>
        <taxon>Tracheophyta</taxon>
        <taxon>Spermatophyta</taxon>
        <taxon>Magnoliopsida</taxon>
        <taxon>eudicotyledons</taxon>
        <taxon>Gunneridae</taxon>
        <taxon>Pentapetalae</taxon>
        <taxon>asterids</taxon>
        <taxon>campanulids</taxon>
        <taxon>Asterales</taxon>
        <taxon>Asteraceae</taxon>
        <taxon>Asteroideae</taxon>
        <taxon>Anthemideae</taxon>
        <taxon>Anthemidinae</taxon>
        <taxon>Tanacetum</taxon>
    </lineage>
</organism>
<evidence type="ECO:0000313" key="1">
    <source>
        <dbReference type="EMBL" id="GJT02053.1"/>
    </source>
</evidence>
<reference evidence="1" key="1">
    <citation type="journal article" date="2022" name="Int. J. Mol. Sci.">
        <title>Draft Genome of Tanacetum Coccineum: Genomic Comparison of Closely Related Tanacetum-Family Plants.</title>
        <authorList>
            <person name="Yamashiro T."/>
            <person name="Shiraishi A."/>
            <person name="Nakayama K."/>
            <person name="Satake H."/>
        </authorList>
    </citation>
    <scope>NUCLEOTIDE SEQUENCE</scope>
</reference>
<proteinExistence type="predicted"/>
<reference evidence="1" key="2">
    <citation type="submission" date="2022-01" db="EMBL/GenBank/DDBJ databases">
        <authorList>
            <person name="Yamashiro T."/>
            <person name="Shiraishi A."/>
            <person name="Satake H."/>
            <person name="Nakayama K."/>
        </authorList>
    </citation>
    <scope>NUCLEOTIDE SEQUENCE</scope>
</reference>
<dbReference type="PANTHER" id="PTHR11439:SF467">
    <property type="entry name" value="INTEGRASE CATALYTIC DOMAIN-CONTAINING PROTEIN"/>
    <property type="match status" value="1"/>
</dbReference>
<dbReference type="CDD" id="cd09272">
    <property type="entry name" value="RNase_HI_RT_Ty1"/>
    <property type="match status" value="1"/>
</dbReference>
<sequence length="341" mass="38893">MASTAAKPCQGDSSEFYLITDMGVVSRFMSNLGREHWETVKWLMRYLKVGGTVVSWMSRIQKCVAMLTTEAKYMAISEAGKELNPVFHSRTNHIKIRYHYIRELVSERTLSLKKILGAKNPVDMLTKVHVPYVRWYRKVREVALLKGRWLRAEGSRLRAEGSDVDLTKRSGGRTLLTQKLLGDPTLKIQEKEKAVEYVRALKVAPLEVVFARPVDKVSSAIDDVFNISKSNVESMQVRSKFFEFFKNNEIMEKVLSAAKLPEGGNSYSAYSPYHLEGKVNFGGVGNVTPWAADIGRRKRVKCYVQGSGWRKKKKGVCRGSGRRFVMGWDNHHTYQLFRICV</sequence>
<dbReference type="Proteomes" id="UP001151760">
    <property type="component" value="Unassembled WGS sequence"/>
</dbReference>
<dbReference type="EMBL" id="BQNB010012318">
    <property type="protein sequence ID" value="GJT02053.1"/>
    <property type="molecule type" value="Genomic_DNA"/>
</dbReference>
<gene>
    <name evidence="1" type="ORF">Tco_0823222</name>
</gene>
<comment type="caution">
    <text evidence="1">The sequence shown here is derived from an EMBL/GenBank/DDBJ whole genome shotgun (WGS) entry which is preliminary data.</text>
</comment>
<evidence type="ECO:0000313" key="2">
    <source>
        <dbReference type="Proteomes" id="UP001151760"/>
    </source>
</evidence>
<accession>A0ABQ5ALH6</accession>
<keyword evidence="2" id="KW-1185">Reference proteome</keyword>